<dbReference type="PANTHER" id="PTHR33910:SF1">
    <property type="entry name" value="PROTEIN TRANSLOCASE SUBUNIT SECE"/>
    <property type="match status" value="1"/>
</dbReference>
<evidence type="ECO:0000256" key="5">
    <source>
        <dbReference type="ARBA" id="ARBA00022927"/>
    </source>
</evidence>
<dbReference type="GO" id="GO:0065002">
    <property type="term" value="P:intracellular protein transmembrane transport"/>
    <property type="evidence" value="ECO:0007669"/>
    <property type="project" value="UniProtKB-UniRule"/>
</dbReference>
<feature type="compositionally biased region" description="Low complexity" evidence="10">
    <location>
        <begin position="9"/>
        <end position="18"/>
    </location>
</feature>
<keyword evidence="6 9" id="KW-1133">Transmembrane helix</keyword>
<feature type="compositionally biased region" description="Basic and acidic residues" evidence="10">
    <location>
        <begin position="67"/>
        <end position="90"/>
    </location>
</feature>
<comment type="subcellular location">
    <subcellularLocation>
        <location evidence="9">Cell membrane</location>
        <topology evidence="9">Single-pass membrane protein</topology>
    </subcellularLocation>
    <subcellularLocation>
        <location evidence="1">Membrane</location>
    </subcellularLocation>
</comment>
<keyword evidence="7 9" id="KW-0811">Translocation</keyword>
<feature type="transmembrane region" description="Helical" evidence="9">
    <location>
        <begin position="134"/>
        <end position="155"/>
    </location>
</feature>
<dbReference type="InterPro" id="IPR005807">
    <property type="entry name" value="SecE_bac"/>
</dbReference>
<dbReference type="EMBL" id="UPHP01000021">
    <property type="protein sequence ID" value="VBA34830.1"/>
    <property type="molecule type" value="Genomic_DNA"/>
</dbReference>
<feature type="region of interest" description="Disordered" evidence="10">
    <location>
        <begin position="1"/>
        <end position="101"/>
    </location>
</feature>
<comment type="similarity">
    <text evidence="9">Belongs to the SecE/SEC61-gamma family.</text>
</comment>
<organism evidence="11 12">
    <name type="scientific">Mycobacterium attenuatum</name>
    <dbReference type="NCBI Taxonomy" id="2341086"/>
    <lineage>
        <taxon>Bacteria</taxon>
        <taxon>Bacillati</taxon>
        <taxon>Actinomycetota</taxon>
        <taxon>Actinomycetes</taxon>
        <taxon>Mycobacteriales</taxon>
        <taxon>Mycobacteriaceae</taxon>
        <taxon>Mycobacterium</taxon>
    </lineage>
</organism>
<evidence type="ECO:0000256" key="8">
    <source>
        <dbReference type="ARBA" id="ARBA00023136"/>
    </source>
</evidence>
<keyword evidence="8 9" id="KW-0472">Membrane</keyword>
<dbReference type="NCBIfam" id="NF005782">
    <property type="entry name" value="PRK07597.9-1"/>
    <property type="match status" value="1"/>
</dbReference>
<name>A0A498PNT6_9MYCO</name>
<dbReference type="InterPro" id="IPR001901">
    <property type="entry name" value="Translocase_SecE/Sec61-g"/>
</dbReference>
<sequence>MSDERDAADGAASDGGATEDSRASGSRTAVVTKSAARPQRPTGKRSRQRAVEADEDAADHASSTETEVSKKGSVKKDTSKSAKKSAEKSGKAKKPAKAGKPGIRTTNPVIFVYNYLKQVVAEIRKVIWPNRKQMITYTSVVLVFLAFMVALVFGADFGLGKLVMLVFG</sequence>
<evidence type="ECO:0000256" key="9">
    <source>
        <dbReference type="HAMAP-Rule" id="MF_00422"/>
    </source>
</evidence>
<dbReference type="RefSeq" id="WP_122441193.1">
    <property type="nucleotide sequence ID" value="NZ_UPHP01000021.1"/>
</dbReference>
<evidence type="ECO:0000313" key="12">
    <source>
        <dbReference type="Proteomes" id="UP000273307"/>
    </source>
</evidence>
<evidence type="ECO:0000256" key="7">
    <source>
        <dbReference type="ARBA" id="ARBA00023010"/>
    </source>
</evidence>
<dbReference type="NCBIfam" id="TIGR00964">
    <property type="entry name" value="secE_bact"/>
    <property type="match status" value="1"/>
</dbReference>
<dbReference type="AlphaFoldDB" id="A0A498PNT6"/>
<comment type="subunit">
    <text evidence="9">Component of the Sec protein translocase complex. Heterotrimer consisting of SecY, SecE and SecG subunits. The heterotrimers can form oligomers, although 1 heterotrimer is thought to be able to translocate proteins. Interacts with the ribosome. Interacts with SecDF, and other proteins may be involved. Interacts with SecA.</text>
</comment>
<evidence type="ECO:0000313" key="11">
    <source>
        <dbReference type="EMBL" id="VBA34830.1"/>
    </source>
</evidence>
<dbReference type="PANTHER" id="PTHR33910">
    <property type="entry name" value="PROTEIN TRANSLOCASE SUBUNIT SECE"/>
    <property type="match status" value="1"/>
</dbReference>
<keyword evidence="3 9" id="KW-1003">Cell membrane</keyword>
<dbReference type="Proteomes" id="UP000273307">
    <property type="component" value="Unassembled WGS sequence"/>
</dbReference>
<dbReference type="PROSITE" id="PS01067">
    <property type="entry name" value="SECE_SEC61G"/>
    <property type="match status" value="1"/>
</dbReference>
<accession>A0A498PNT6</accession>
<evidence type="ECO:0000256" key="1">
    <source>
        <dbReference type="ARBA" id="ARBA00004370"/>
    </source>
</evidence>
<dbReference type="InterPro" id="IPR038379">
    <property type="entry name" value="SecE_sf"/>
</dbReference>
<reference evidence="11 12" key="1">
    <citation type="submission" date="2018-09" db="EMBL/GenBank/DDBJ databases">
        <authorList>
            <person name="Tagini F."/>
        </authorList>
    </citation>
    <scope>NUCLEOTIDE SEQUENCE [LARGE SCALE GENOMIC DNA]</scope>
    <source>
        <strain evidence="11 12">MK136</strain>
    </source>
</reference>
<dbReference type="Gene3D" id="1.20.5.1030">
    <property type="entry name" value="Preprotein translocase secy subunit"/>
    <property type="match status" value="1"/>
</dbReference>
<comment type="function">
    <text evidence="9">Essential subunit of the Sec protein translocation channel SecYEG. Clamps together the 2 halves of SecY. May contact the channel plug during translocation.</text>
</comment>
<dbReference type="Pfam" id="PF00584">
    <property type="entry name" value="SecE"/>
    <property type="match status" value="1"/>
</dbReference>
<keyword evidence="5 9" id="KW-0653">Protein transport</keyword>
<evidence type="ECO:0000256" key="10">
    <source>
        <dbReference type="SAM" id="MobiDB-lite"/>
    </source>
</evidence>
<dbReference type="GO" id="GO:0009306">
    <property type="term" value="P:protein secretion"/>
    <property type="evidence" value="ECO:0007669"/>
    <property type="project" value="UniProtKB-UniRule"/>
</dbReference>
<dbReference type="GO" id="GO:0006605">
    <property type="term" value="P:protein targeting"/>
    <property type="evidence" value="ECO:0007669"/>
    <property type="project" value="UniProtKB-UniRule"/>
</dbReference>
<proteinExistence type="inferred from homology"/>
<evidence type="ECO:0000256" key="4">
    <source>
        <dbReference type="ARBA" id="ARBA00022692"/>
    </source>
</evidence>
<dbReference type="HAMAP" id="MF_00422">
    <property type="entry name" value="SecE"/>
    <property type="match status" value="1"/>
</dbReference>
<dbReference type="GO" id="GO:0043952">
    <property type="term" value="P:protein transport by the Sec complex"/>
    <property type="evidence" value="ECO:0007669"/>
    <property type="project" value="UniProtKB-UniRule"/>
</dbReference>
<gene>
    <name evidence="9 11" type="primary">secE</name>
    <name evidence="11" type="ORF">LAUMK136_00835</name>
</gene>
<dbReference type="OrthoDB" id="9805743at2"/>
<evidence type="ECO:0000256" key="6">
    <source>
        <dbReference type="ARBA" id="ARBA00022989"/>
    </source>
</evidence>
<evidence type="ECO:0000256" key="3">
    <source>
        <dbReference type="ARBA" id="ARBA00022475"/>
    </source>
</evidence>
<protein>
    <recommendedName>
        <fullName evidence="9">Protein translocase subunit SecE</fullName>
    </recommendedName>
</protein>
<dbReference type="GO" id="GO:0005886">
    <property type="term" value="C:plasma membrane"/>
    <property type="evidence" value="ECO:0007669"/>
    <property type="project" value="UniProtKB-SubCell"/>
</dbReference>
<evidence type="ECO:0000256" key="2">
    <source>
        <dbReference type="ARBA" id="ARBA00022448"/>
    </source>
</evidence>
<keyword evidence="4 9" id="KW-0812">Transmembrane</keyword>
<keyword evidence="2 9" id="KW-0813">Transport</keyword>
<keyword evidence="12" id="KW-1185">Reference proteome</keyword>
<dbReference type="GO" id="GO:0008320">
    <property type="term" value="F:protein transmembrane transporter activity"/>
    <property type="evidence" value="ECO:0007669"/>
    <property type="project" value="UniProtKB-UniRule"/>
</dbReference>